<dbReference type="InterPro" id="IPR053888">
    <property type="entry name" value="MRM3-like_sub_bind"/>
</dbReference>
<dbReference type="Pfam" id="PF22435">
    <property type="entry name" value="MRM3-like_sub_bind"/>
    <property type="match status" value="1"/>
</dbReference>
<proteinExistence type="inferred from homology"/>
<dbReference type="EMBL" id="DSMG01000193">
    <property type="protein sequence ID" value="HDX33469.1"/>
    <property type="molecule type" value="Genomic_DNA"/>
</dbReference>
<accession>A0A7C1K1J8</accession>
<dbReference type="GO" id="GO:0005737">
    <property type="term" value="C:cytoplasm"/>
    <property type="evidence" value="ECO:0007669"/>
    <property type="project" value="UniProtKB-ARBA"/>
</dbReference>
<sequence>MTTHLTSPHNPHVKDALKLEKRSERVRRRLTRVEGAQEVRRALAAGIVPVEAFVCPEIAAEEGMGDVVEMLERLDAQRRTRLYTVTSAVFARLAIREESGGVVLIIPFLDTRLARLPQRACPFFTVIDRPEKPGNLGAILRTADAAGVDGVIVCGGVDVHNPNVVRASLGTLFTVPVAEATAQEAIAWLKSRGIRLIATTPKAHILYTAVDMTGPVAIVMGSEAEGLSQEWLSAADVQAAIPMAGQADSLNLATATALMLYEVVRQRGNR</sequence>
<dbReference type="GO" id="GO:0032259">
    <property type="term" value="P:methylation"/>
    <property type="evidence" value="ECO:0007669"/>
    <property type="project" value="UniProtKB-KW"/>
</dbReference>
<dbReference type="CDD" id="cd18104">
    <property type="entry name" value="SpoU-like_RNA-MTase"/>
    <property type="match status" value="1"/>
</dbReference>
<reference evidence="5" key="1">
    <citation type="journal article" date="2020" name="mSystems">
        <title>Genome- and Community-Level Interaction Insights into Carbon Utilization and Element Cycling Functions of Hydrothermarchaeota in Hydrothermal Sediment.</title>
        <authorList>
            <person name="Zhou Z."/>
            <person name="Liu Y."/>
            <person name="Xu W."/>
            <person name="Pan J."/>
            <person name="Luo Z.H."/>
            <person name="Li M."/>
        </authorList>
    </citation>
    <scope>NUCLEOTIDE SEQUENCE [LARGE SCALE GENOMIC DNA]</scope>
    <source>
        <strain evidence="5">SpSt-289</strain>
    </source>
</reference>
<dbReference type="InterPro" id="IPR029064">
    <property type="entry name" value="Ribosomal_eL30-like_sf"/>
</dbReference>
<evidence type="ECO:0000256" key="3">
    <source>
        <dbReference type="ARBA" id="ARBA00022679"/>
    </source>
</evidence>
<dbReference type="GO" id="GO:0003723">
    <property type="term" value="F:RNA binding"/>
    <property type="evidence" value="ECO:0007669"/>
    <property type="project" value="InterPro"/>
</dbReference>
<evidence type="ECO:0000256" key="2">
    <source>
        <dbReference type="ARBA" id="ARBA00022603"/>
    </source>
</evidence>
<keyword evidence="3 5" id="KW-0808">Transferase</keyword>
<organism evidence="5">
    <name type="scientific">Caldilinea aerophila</name>
    <dbReference type="NCBI Taxonomy" id="133453"/>
    <lineage>
        <taxon>Bacteria</taxon>
        <taxon>Bacillati</taxon>
        <taxon>Chloroflexota</taxon>
        <taxon>Caldilineae</taxon>
        <taxon>Caldilineales</taxon>
        <taxon>Caldilineaceae</taxon>
        <taxon>Caldilinea</taxon>
    </lineage>
</organism>
<dbReference type="GO" id="GO:0008173">
    <property type="term" value="F:RNA methyltransferase activity"/>
    <property type="evidence" value="ECO:0007669"/>
    <property type="project" value="InterPro"/>
</dbReference>
<comment type="similarity">
    <text evidence="1">Belongs to the class IV-like SAM-binding methyltransferase superfamily. RNA methyltransferase TrmH family.</text>
</comment>
<gene>
    <name evidence="5" type="ORF">ENQ20_18590</name>
</gene>
<dbReference type="SUPFAM" id="SSF75217">
    <property type="entry name" value="alpha/beta knot"/>
    <property type="match status" value="1"/>
</dbReference>
<dbReference type="Gene3D" id="3.40.1280.10">
    <property type="match status" value="1"/>
</dbReference>
<evidence type="ECO:0000259" key="4">
    <source>
        <dbReference type="SMART" id="SM00967"/>
    </source>
</evidence>
<dbReference type="PANTHER" id="PTHR43191:SF2">
    <property type="entry name" value="RRNA METHYLTRANSFERASE 3, MITOCHONDRIAL"/>
    <property type="match status" value="1"/>
</dbReference>
<dbReference type="SUPFAM" id="SSF55315">
    <property type="entry name" value="L30e-like"/>
    <property type="match status" value="1"/>
</dbReference>
<dbReference type="PANTHER" id="PTHR43191">
    <property type="entry name" value="RRNA METHYLTRANSFERASE 3"/>
    <property type="match status" value="1"/>
</dbReference>
<dbReference type="AlphaFoldDB" id="A0A7C1K1J8"/>
<dbReference type="Gene3D" id="3.30.1330.30">
    <property type="match status" value="1"/>
</dbReference>
<comment type="caution">
    <text evidence="5">The sequence shown here is derived from an EMBL/GenBank/DDBJ whole genome shotgun (WGS) entry which is preliminary data.</text>
</comment>
<name>A0A7C1K1J8_9CHLR</name>
<keyword evidence="2 5" id="KW-0489">Methyltransferase</keyword>
<evidence type="ECO:0000256" key="1">
    <source>
        <dbReference type="ARBA" id="ARBA00007228"/>
    </source>
</evidence>
<dbReference type="InterPro" id="IPR001537">
    <property type="entry name" value="SpoU_MeTrfase"/>
</dbReference>
<dbReference type="InterPro" id="IPR029028">
    <property type="entry name" value="Alpha/beta_knot_MTases"/>
</dbReference>
<dbReference type="InterPro" id="IPR013123">
    <property type="entry name" value="SpoU_subst-bd"/>
</dbReference>
<dbReference type="Pfam" id="PF00588">
    <property type="entry name" value="SpoU_methylase"/>
    <property type="match status" value="1"/>
</dbReference>
<evidence type="ECO:0000313" key="5">
    <source>
        <dbReference type="EMBL" id="HDX33469.1"/>
    </source>
</evidence>
<dbReference type="SMART" id="SM00967">
    <property type="entry name" value="SpoU_sub_bind"/>
    <property type="match status" value="1"/>
</dbReference>
<dbReference type="GO" id="GO:0006396">
    <property type="term" value="P:RNA processing"/>
    <property type="evidence" value="ECO:0007669"/>
    <property type="project" value="InterPro"/>
</dbReference>
<protein>
    <submittedName>
        <fullName evidence="5">RNA methyltransferase</fullName>
    </submittedName>
</protein>
<feature type="domain" description="RNA 2-O ribose methyltransferase substrate binding" evidence="4">
    <location>
        <begin position="32"/>
        <end position="112"/>
    </location>
</feature>
<dbReference type="InterPro" id="IPR029026">
    <property type="entry name" value="tRNA_m1G_MTases_N"/>
</dbReference>
<dbReference type="InterPro" id="IPR051259">
    <property type="entry name" value="rRNA_Methyltransferase"/>
</dbReference>